<reference evidence="1 3" key="1">
    <citation type="submission" date="2024-02" db="EMBL/GenBank/DDBJ databases">
        <title>High-quality chromosome-scale genome assembly of Pensacola bahiagrass (Paspalum notatum Flugge var. saurae).</title>
        <authorList>
            <person name="Vega J.M."/>
            <person name="Podio M."/>
            <person name="Orjuela J."/>
            <person name="Siena L.A."/>
            <person name="Pessino S.C."/>
            <person name="Combes M.C."/>
            <person name="Mariac C."/>
            <person name="Albertini E."/>
            <person name="Pupilli F."/>
            <person name="Ortiz J.P.A."/>
            <person name="Leblanc O."/>
        </authorList>
    </citation>
    <scope>NUCLEOTIDE SEQUENCE [LARGE SCALE GENOMIC DNA]</scope>
    <source>
        <strain evidence="1">R1</strain>
        <tissue evidence="1">Leaf</tissue>
    </source>
</reference>
<dbReference type="EMBL" id="CP144752">
    <property type="protein sequence ID" value="WVZ90560.1"/>
    <property type="molecule type" value="Genomic_DNA"/>
</dbReference>
<accession>A0AAQ3X8N3</accession>
<proteinExistence type="predicted"/>
<dbReference type="Proteomes" id="UP001341281">
    <property type="component" value="Chromosome 08"/>
</dbReference>
<sequence>MGCDNLLLPVHPGPLVLALGNCRLGTVAAAAAAAAGTLRPLPKSWPVPSPATSAHRICSDYKWCTGITPSKFLGWSWWIEKGIGC</sequence>
<evidence type="ECO:0000313" key="3">
    <source>
        <dbReference type="Proteomes" id="UP001341281"/>
    </source>
</evidence>
<dbReference type="EMBL" id="CP144752">
    <property type="protein sequence ID" value="WVZ90546.1"/>
    <property type="molecule type" value="Genomic_DNA"/>
</dbReference>
<evidence type="ECO:0000313" key="1">
    <source>
        <dbReference type="EMBL" id="WVZ90546.1"/>
    </source>
</evidence>
<gene>
    <name evidence="1" type="ORF">U9M48_036838</name>
    <name evidence="2" type="ORF">U9M48_036851</name>
</gene>
<protein>
    <submittedName>
        <fullName evidence="1">Uncharacterized protein</fullName>
    </submittedName>
</protein>
<name>A0AAQ3X8N3_PASNO</name>
<evidence type="ECO:0000313" key="2">
    <source>
        <dbReference type="EMBL" id="WVZ90560.1"/>
    </source>
</evidence>
<dbReference type="AlphaFoldDB" id="A0AAQ3X8N3"/>
<keyword evidence="3" id="KW-1185">Reference proteome</keyword>
<organism evidence="1 3">
    <name type="scientific">Paspalum notatum var. saurae</name>
    <dbReference type="NCBI Taxonomy" id="547442"/>
    <lineage>
        <taxon>Eukaryota</taxon>
        <taxon>Viridiplantae</taxon>
        <taxon>Streptophyta</taxon>
        <taxon>Embryophyta</taxon>
        <taxon>Tracheophyta</taxon>
        <taxon>Spermatophyta</taxon>
        <taxon>Magnoliopsida</taxon>
        <taxon>Liliopsida</taxon>
        <taxon>Poales</taxon>
        <taxon>Poaceae</taxon>
        <taxon>PACMAD clade</taxon>
        <taxon>Panicoideae</taxon>
        <taxon>Andropogonodae</taxon>
        <taxon>Paspaleae</taxon>
        <taxon>Paspalinae</taxon>
        <taxon>Paspalum</taxon>
    </lineage>
</organism>